<dbReference type="OrthoDB" id="9811984at2"/>
<dbReference type="Pfam" id="PF02130">
    <property type="entry name" value="YbeY"/>
    <property type="match status" value="1"/>
</dbReference>
<feature type="binding site" evidence="7">
    <location>
        <position position="122"/>
    </location>
    <ligand>
        <name>Zn(2+)</name>
        <dbReference type="ChEBI" id="CHEBI:29105"/>
        <note>catalytic</note>
    </ligand>
</feature>
<evidence type="ECO:0000256" key="6">
    <source>
        <dbReference type="ARBA" id="ARBA00022833"/>
    </source>
</evidence>
<dbReference type="SUPFAM" id="SSF55486">
    <property type="entry name" value="Metalloproteases ('zincins'), catalytic domain"/>
    <property type="match status" value="1"/>
</dbReference>
<evidence type="ECO:0000256" key="7">
    <source>
        <dbReference type="HAMAP-Rule" id="MF_00009"/>
    </source>
</evidence>
<dbReference type="GO" id="GO:0006364">
    <property type="term" value="P:rRNA processing"/>
    <property type="evidence" value="ECO:0007669"/>
    <property type="project" value="UniProtKB-UniRule"/>
</dbReference>
<keyword evidence="5 7" id="KW-0378">Hydrolase</keyword>
<dbReference type="Proteomes" id="UP000077013">
    <property type="component" value="Unassembled WGS sequence"/>
</dbReference>
<proteinExistence type="inferred from homology"/>
<keyword evidence="7" id="KW-0690">Ribosome biogenesis</keyword>
<evidence type="ECO:0000256" key="5">
    <source>
        <dbReference type="ARBA" id="ARBA00022801"/>
    </source>
</evidence>
<gene>
    <name evidence="7" type="primary">ybeY</name>
    <name evidence="8" type="ORF">ULVI_05755</name>
</gene>
<evidence type="ECO:0000256" key="1">
    <source>
        <dbReference type="ARBA" id="ARBA00010875"/>
    </source>
</evidence>
<evidence type="ECO:0000256" key="2">
    <source>
        <dbReference type="ARBA" id="ARBA00022722"/>
    </source>
</evidence>
<sequence length="145" mass="16907">MINFFTTEDSKESDRDFTLFNKKDVSAWISEVISSEGFEEGEITYVFCDDAYLHSLNVKFLEHDTLTDIISFDYSLGNQINGEIYISIERVKENAEEFNASFTEELHRVIIHGILHYCGYKDKSETEVKEMRKREDKALSLVKLI</sequence>
<dbReference type="GO" id="GO:0004222">
    <property type="term" value="F:metalloendopeptidase activity"/>
    <property type="evidence" value="ECO:0007669"/>
    <property type="project" value="InterPro"/>
</dbReference>
<dbReference type="HAMAP" id="MF_00009">
    <property type="entry name" value="Endoribonucl_YbeY"/>
    <property type="match status" value="1"/>
</dbReference>
<keyword evidence="2 7" id="KW-0540">Nuclease</keyword>
<keyword evidence="6 7" id="KW-0862">Zinc</keyword>
<evidence type="ECO:0000313" key="9">
    <source>
        <dbReference type="Proteomes" id="UP000077013"/>
    </source>
</evidence>
<evidence type="ECO:0000256" key="3">
    <source>
        <dbReference type="ARBA" id="ARBA00022723"/>
    </source>
</evidence>
<evidence type="ECO:0000313" key="8">
    <source>
        <dbReference type="EMBL" id="OAB80240.1"/>
    </source>
</evidence>
<dbReference type="PANTHER" id="PTHR46986:SF1">
    <property type="entry name" value="ENDORIBONUCLEASE YBEY, CHLOROPLASTIC"/>
    <property type="match status" value="1"/>
</dbReference>
<dbReference type="EC" id="3.1.-.-" evidence="7"/>
<comment type="caution">
    <text evidence="8">The sequence shown here is derived from an EMBL/GenBank/DDBJ whole genome shotgun (WGS) entry which is preliminary data.</text>
</comment>
<dbReference type="NCBIfam" id="TIGR00043">
    <property type="entry name" value="rRNA maturation RNase YbeY"/>
    <property type="match status" value="1"/>
</dbReference>
<accession>A0A167J1L5</accession>
<feature type="binding site" evidence="7">
    <location>
        <position position="112"/>
    </location>
    <ligand>
        <name>Zn(2+)</name>
        <dbReference type="ChEBI" id="CHEBI:29105"/>
        <note>catalytic</note>
    </ligand>
</feature>
<keyword evidence="7" id="KW-0698">rRNA processing</keyword>
<keyword evidence="7" id="KW-0963">Cytoplasm</keyword>
<organism evidence="8 9">
    <name type="scientific">Cochleicola gelatinilyticus</name>
    <dbReference type="NCBI Taxonomy" id="1763537"/>
    <lineage>
        <taxon>Bacteria</taxon>
        <taxon>Pseudomonadati</taxon>
        <taxon>Bacteroidota</taxon>
        <taxon>Flavobacteriia</taxon>
        <taxon>Flavobacteriales</taxon>
        <taxon>Flavobacteriaceae</taxon>
        <taxon>Cochleicola</taxon>
    </lineage>
</organism>
<dbReference type="STRING" id="1763537.ULVI_05755"/>
<feature type="binding site" evidence="7">
    <location>
        <position position="116"/>
    </location>
    <ligand>
        <name>Zn(2+)</name>
        <dbReference type="ChEBI" id="CHEBI:29105"/>
        <note>catalytic</note>
    </ligand>
</feature>
<evidence type="ECO:0000256" key="4">
    <source>
        <dbReference type="ARBA" id="ARBA00022759"/>
    </source>
</evidence>
<keyword evidence="3 7" id="KW-0479">Metal-binding</keyword>
<dbReference type="GO" id="GO:0008270">
    <property type="term" value="F:zinc ion binding"/>
    <property type="evidence" value="ECO:0007669"/>
    <property type="project" value="UniProtKB-UniRule"/>
</dbReference>
<dbReference type="PANTHER" id="PTHR46986">
    <property type="entry name" value="ENDORIBONUCLEASE YBEY, CHLOROPLASTIC"/>
    <property type="match status" value="1"/>
</dbReference>
<comment type="subcellular location">
    <subcellularLocation>
        <location evidence="7">Cytoplasm</location>
    </subcellularLocation>
</comment>
<dbReference type="InterPro" id="IPR002036">
    <property type="entry name" value="YbeY"/>
</dbReference>
<comment type="similarity">
    <text evidence="1 7">Belongs to the endoribonuclease YbeY family.</text>
</comment>
<reference evidence="8 9" key="1">
    <citation type="submission" date="2016-02" db="EMBL/GenBank/DDBJ databases">
        <title>Ulvibacter sp. LPB0005, isolated from Thais luteostoma.</title>
        <authorList>
            <person name="Shin S.-K."/>
            <person name="Yi H."/>
        </authorList>
    </citation>
    <scope>NUCLEOTIDE SEQUENCE [LARGE SCALE GENOMIC DNA]</scope>
    <source>
        <strain evidence="8 9">LPB0005</strain>
    </source>
</reference>
<dbReference type="GO" id="GO:0004521">
    <property type="term" value="F:RNA endonuclease activity"/>
    <property type="evidence" value="ECO:0007669"/>
    <property type="project" value="UniProtKB-UniRule"/>
</dbReference>
<protein>
    <recommendedName>
        <fullName evidence="7">Endoribonuclease YbeY</fullName>
        <ecNumber evidence="7">3.1.-.-</ecNumber>
    </recommendedName>
</protein>
<comment type="cofactor">
    <cofactor evidence="7">
        <name>Zn(2+)</name>
        <dbReference type="ChEBI" id="CHEBI:29105"/>
    </cofactor>
    <text evidence="7">Binds 1 zinc ion.</text>
</comment>
<dbReference type="GO" id="GO:0005737">
    <property type="term" value="C:cytoplasm"/>
    <property type="evidence" value="ECO:0007669"/>
    <property type="project" value="UniProtKB-SubCell"/>
</dbReference>
<dbReference type="RefSeq" id="WP_068590619.1">
    <property type="nucleotide sequence ID" value="NZ_LRXL01000026.1"/>
</dbReference>
<keyword evidence="9" id="KW-1185">Reference proteome</keyword>
<keyword evidence="4 7" id="KW-0255">Endonuclease</keyword>
<dbReference type="AlphaFoldDB" id="A0A167J1L5"/>
<comment type="function">
    <text evidence="7">Single strand-specific metallo-endoribonuclease involved in late-stage 70S ribosome quality control and in maturation of the 3' terminus of the 16S rRNA.</text>
</comment>
<dbReference type="EMBL" id="LRXL01000026">
    <property type="protein sequence ID" value="OAB80240.1"/>
    <property type="molecule type" value="Genomic_DNA"/>
</dbReference>
<dbReference type="Gene3D" id="3.40.390.30">
    <property type="entry name" value="Metalloproteases ('zincins'), catalytic domain"/>
    <property type="match status" value="1"/>
</dbReference>
<dbReference type="InterPro" id="IPR023091">
    <property type="entry name" value="MetalPrtase_cat_dom_sf_prd"/>
</dbReference>
<name>A0A167J1L5_9FLAO</name>